<dbReference type="Proteomes" id="UP001229952">
    <property type="component" value="Chromosome"/>
</dbReference>
<dbReference type="RefSeq" id="WP_306091367.1">
    <property type="nucleotide sequence ID" value="NZ_CP120992.1"/>
</dbReference>
<dbReference type="Pfam" id="PF01381">
    <property type="entry name" value="HTH_3"/>
    <property type="match status" value="1"/>
</dbReference>
<dbReference type="SMART" id="SM00530">
    <property type="entry name" value="HTH_XRE"/>
    <property type="match status" value="1"/>
</dbReference>
<accession>A0ABY9IAN4</accession>
<evidence type="ECO:0000313" key="2">
    <source>
        <dbReference type="EMBL" id="WLQ43955.1"/>
    </source>
</evidence>
<dbReference type="SUPFAM" id="SSF48371">
    <property type="entry name" value="ARM repeat"/>
    <property type="match status" value="1"/>
</dbReference>
<organism evidence="2 3">
    <name type="scientific">Streptomyces laculatispora</name>
    <dbReference type="NCBI Taxonomy" id="887464"/>
    <lineage>
        <taxon>Bacteria</taxon>
        <taxon>Bacillati</taxon>
        <taxon>Actinomycetota</taxon>
        <taxon>Actinomycetes</taxon>
        <taxon>Kitasatosporales</taxon>
        <taxon>Streptomycetaceae</taxon>
        <taxon>Streptomyces</taxon>
    </lineage>
</organism>
<reference evidence="2 3" key="1">
    <citation type="submission" date="2023-03" db="EMBL/GenBank/DDBJ databases">
        <title>Isolation and description of six Streptomyces strains from soil environments, able to metabolize different microbial glucans.</title>
        <authorList>
            <person name="Widen T."/>
            <person name="Larsbrink J."/>
        </authorList>
    </citation>
    <scope>NUCLEOTIDE SEQUENCE [LARGE SCALE GENOMIC DNA]</scope>
    <source>
        <strain evidence="2 3">Mut2</strain>
    </source>
</reference>
<evidence type="ECO:0000259" key="1">
    <source>
        <dbReference type="PROSITE" id="PS50943"/>
    </source>
</evidence>
<dbReference type="InterPro" id="IPR001387">
    <property type="entry name" value="Cro/C1-type_HTH"/>
</dbReference>
<dbReference type="CDD" id="cd00093">
    <property type="entry name" value="HTH_XRE"/>
    <property type="match status" value="1"/>
</dbReference>
<proteinExistence type="predicted"/>
<dbReference type="EMBL" id="CP120992">
    <property type="protein sequence ID" value="WLQ43955.1"/>
    <property type="molecule type" value="Genomic_DNA"/>
</dbReference>
<evidence type="ECO:0000313" key="3">
    <source>
        <dbReference type="Proteomes" id="UP001229952"/>
    </source>
</evidence>
<dbReference type="SUPFAM" id="SSF52540">
    <property type="entry name" value="P-loop containing nucleoside triphosphate hydrolases"/>
    <property type="match status" value="1"/>
</dbReference>
<name>A0ABY9IAN4_9ACTN</name>
<dbReference type="InterPro" id="IPR016024">
    <property type="entry name" value="ARM-type_fold"/>
</dbReference>
<dbReference type="InterPro" id="IPR027417">
    <property type="entry name" value="P-loop_NTPase"/>
</dbReference>
<gene>
    <name evidence="2" type="ORF">P8A22_31000</name>
</gene>
<dbReference type="PROSITE" id="PS50943">
    <property type="entry name" value="HTH_CROC1"/>
    <property type="match status" value="1"/>
</dbReference>
<dbReference type="SUPFAM" id="SSF47413">
    <property type="entry name" value="lambda repressor-like DNA-binding domains"/>
    <property type="match status" value="1"/>
</dbReference>
<sequence length="1344" mass="148445">MGDIPADEIRAAREARGWDQSELARRLGMGQQTVSRWERGETSPRGERLQRLRAALGIDVATTPPRRPLLEELPFNRLDAYQFEAFCDALASWLYPDAQEVLRYGVSGDKQHGIDIRVVTSDGERIGIQCKKYEKFQPASFAKAVAELDRARARVDRCVLFLSTRATAAVVTACDELAEWTIWDSRVLSREVSKLPRDQALTLVDRFFPDMREEFLGVRNPSVWQTAEEAFPVSLPSPVYSHEFQLVGRTAMLEAMTAFAAGSEGPQIGVLTGVAGQGKSRLLCQLAREHGAGHGRSIRVLQPGPFTPDEFEHLPTSDRLLVLIEDAHERSDDLAMVVTGVLRARPRARLVIATRPYGRHVVQQALRAAKVDESEIPRWELFVLRSEEALVLASEILGEGQEHAARVVAHVAADSPLLLVNAATAVRRGTLDISALQSSTDVHRLLLDVFVQSALSQSQQPDDDRALLHAVAALQPVATDVPQFQSALSGILQVPFSRISPRLMGLEGTGIVVRRGASVRISPDLLGDVLLAEAAVNPHDGSPTAYLREIREHADGDALANALLNAGRVDWQWNGRGSRHAGLLDPLWVVVEDEFKRGGAYTRRALLRLLLKIAPFQPQRVLALTRWALENPTAEDDRPSGTEWMPGKYSQADVLCEAPRVLEAVAVDLDQLRSVYDLLWSMGRDDERPLNQNPDAPLRVLLDLASYVPGKPLVYQEILLDALSDWAEETAPNPANRMPLALLDPLFSNTTEGRTMEGWTLTLSRYPVPAEIVAPIRRRAAEILLGQYTSGHEERAAVAAASLEEVLRHQSEEFEPYAVEFLHELATRVAATQPRPLVSLATRRSLSWAAKHGPAQMCETAQTVLDALPDSTEHQLALLLHTGTYDESLVPRSEDTEWLENVQNHWAALRHETVDELMKQPAGQVAEILVSLVEAGQRVLASHSEGVPAVLEDTLEGFPDLIPALLDRLARTENEAARIMLPSVLHASFEQDVPRAVDTCRRLVAEGGAVGVRAVAQALQKYIPDPSVQEAGALALARALSNHTDPAVRAGVLGMAVSMLHTSKDTALELLTSVPFGETGAVPYRLWWAFTMDGLLSWEQLMDTQRTFFLTQLTALPTLSDHTVQQFVAHLAKADSQAAVGLLLARIERWEEDPTREPFDPLPYQWSVPLPLSDSPARLDLMRSVRNWLAQPRENAWRRELHASELFWTIAGPADELVLSFLLEPYQEGDSDLAHAAAPLLSKLPKNIVWEQVDFVTVLLKAASRLSEDLFRRTGGSLHSAVLSGFRFGSPGQPYPEDLDISERAQRIRAGLPRGSAVDLFYKALVDSAQRNIDRAIADGLNDR</sequence>
<keyword evidence="3" id="KW-1185">Reference proteome</keyword>
<protein>
    <submittedName>
        <fullName evidence="2">Helix-turn-helix domain-containing protein</fullName>
    </submittedName>
</protein>
<feature type="domain" description="HTH cro/C1-type" evidence="1">
    <location>
        <begin position="9"/>
        <end position="63"/>
    </location>
</feature>
<dbReference type="Gene3D" id="1.10.260.40">
    <property type="entry name" value="lambda repressor-like DNA-binding domains"/>
    <property type="match status" value="1"/>
</dbReference>
<dbReference type="InterPro" id="IPR010982">
    <property type="entry name" value="Lambda_DNA-bd_dom_sf"/>
</dbReference>